<dbReference type="EMBL" id="JBHTIT010000001">
    <property type="protein sequence ID" value="MFD0949054.1"/>
    <property type="molecule type" value="Genomic_DNA"/>
</dbReference>
<dbReference type="RefSeq" id="WP_379068262.1">
    <property type="nucleotide sequence ID" value="NZ_JBHTIT010000001.1"/>
</dbReference>
<evidence type="ECO:0000256" key="1">
    <source>
        <dbReference type="SAM" id="SignalP"/>
    </source>
</evidence>
<comment type="caution">
    <text evidence="2">The sequence shown here is derived from an EMBL/GenBank/DDBJ whole genome shotgun (WGS) entry which is preliminary data.</text>
</comment>
<sequence length="261" mass="28476">MSKLLTLVAGCLLPVAVYAAEAPHDAAPMMVEPGALLQAQEQAMKSQAAEFGRAYVRAGKPRMAIFFNRSLSDDVEEWKTPVRVETAVVNRKGDVMQAETAVHFRSKNSANETHQPKSLVWAFEDGFYSTFLAKKVRLVDRRVMLRLAAAQRPENAKAIAAVKHIEMDGLTQYADVLVELLIQRNANSPTGYNFKAQATSVKSAQVLAMINANDIEPAKGRFVAGPNGYERPTAAAADPEYVKQIGAQLAQRLMASLSTSL</sequence>
<keyword evidence="1" id="KW-0732">Signal</keyword>
<reference evidence="3" key="1">
    <citation type="journal article" date="2019" name="Int. J. Syst. Evol. Microbiol.">
        <title>The Global Catalogue of Microorganisms (GCM) 10K type strain sequencing project: providing services to taxonomists for standard genome sequencing and annotation.</title>
        <authorList>
            <consortium name="The Broad Institute Genomics Platform"/>
            <consortium name="The Broad Institute Genome Sequencing Center for Infectious Disease"/>
            <person name="Wu L."/>
            <person name="Ma J."/>
        </authorList>
    </citation>
    <scope>NUCLEOTIDE SEQUENCE [LARGE SCALE GENOMIC DNA]</scope>
    <source>
        <strain evidence="3">CCUG 63419</strain>
    </source>
</reference>
<evidence type="ECO:0000313" key="3">
    <source>
        <dbReference type="Proteomes" id="UP001597044"/>
    </source>
</evidence>
<accession>A0ABW3HCU6</accession>
<feature type="chain" id="PRO_5046322178" description="Secreted protein" evidence="1">
    <location>
        <begin position="20"/>
        <end position="261"/>
    </location>
</feature>
<organism evidence="2 3">
    <name type="scientific">Paraperlucidibaca wandonensis</name>
    <dbReference type="NCBI Taxonomy" id="1268273"/>
    <lineage>
        <taxon>Bacteria</taxon>
        <taxon>Pseudomonadati</taxon>
        <taxon>Pseudomonadota</taxon>
        <taxon>Gammaproteobacteria</taxon>
        <taxon>Moraxellales</taxon>
        <taxon>Moraxellaceae</taxon>
        <taxon>Paraperlucidibaca</taxon>
    </lineage>
</organism>
<proteinExistence type="predicted"/>
<gene>
    <name evidence="2" type="ORF">ACFQ0F_01370</name>
</gene>
<name>A0ABW3HCU6_9GAMM</name>
<evidence type="ECO:0008006" key="4">
    <source>
        <dbReference type="Google" id="ProtNLM"/>
    </source>
</evidence>
<feature type="signal peptide" evidence="1">
    <location>
        <begin position="1"/>
        <end position="19"/>
    </location>
</feature>
<protein>
    <recommendedName>
        <fullName evidence="4">Secreted protein</fullName>
    </recommendedName>
</protein>
<keyword evidence="3" id="KW-1185">Reference proteome</keyword>
<evidence type="ECO:0000313" key="2">
    <source>
        <dbReference type="EMBL" id="MFD0949054.1"/>
    </source>
</evidence>
<dbReference type="Proteomes" id="UP001597044">
    <property type="component" value="Unassembled WGS sequence"/>
</dbReference>